<evidence type="ECO:0008006" key="3">
    <source>
        <dbReference type="Google" id="ProtNLM"/>
    </source>
</evidence>
<dbReference type="Proteomes" id="UP001596105">
    <property type="component" value="Unassembled WGS sequence"/>
</dbReference>
<name>A0ABW0LW11_9BACL</name>
<reference evidence="2" key="1">
    <citation type="journal article" date="2019" name="Int. J. Syst. Evol. Microbiol.">
        <title>The Global Catalogue of Microorganisms (GCM) 10K type strain sequencing project: providing services to taxonomists for standard genome sequencing and annotation.</title>
        <authorList>
            <consortium name="The Broad Institute Genomics Platform"/>
            <consortium name="The Broad Institute Genome Sequencing Center for Infectious Disease"/>
            <person name="Wu L."/>
            <person name="Ma J."/>
        </authorList>
    </citation>
    <scope>NUCLEOTIDE SEQUENCE [LARGE SCALE GENOMIC DNA]</scope>
    <source>
        <strain evidence="2">CCUG 57113</strain>
    </source>
</reference>
<organism evidence="1 2">
    <name type="scientific">Cohnella suwonensis</name>
    <dbReference type="NCBI Taxonomy" id="696072"/>
    <lineage>
        <taxon>Bacteria</taxon>
        <taxon>Bacillati</taxon>
        <taxon>Bacillota</taxon>
        <taxon>Bacilli</taxon>
        <taxon>Bacillales</taxon>
        <taxon>Paenibacillaceae</taxon>
        <taxon>Cohnella</taxon>
    </lineage>
</organism>
<proteinExistence type="predicted"/>
<dbReference type="SUPFAM" id="SSF54593">
    <property type="entry name" value="Glyoxalase/Bleomycin resistance protein/Dihydroxybiphenyl dioxygenase"/>
    <property type="match status" value="1"/>
</dbReference>
<dbReference type="EMBL" id="JBHSMH010000037">
    <property type="protein sequence ID" value="MFC5469511.1"/>
    <property type="molecule type" value="Genomic_DNA"/>
</dbReference>
<keyword evidence="2" id="KW-1185">Reference proteome</keyword>
<dbReference type="InterPro" id="IPR029068">
    <property type="entry name" value="Glyas_Bleomycin-R_OHBP_Dase"/>
</dbReference>
<comment type="caution">
    <text evidence="1">The sequence shown here is derived from an EMBL/GenBank/DDBJ whole genome shotgun (WGS) entry which is preliminary data.</text>
</comment>
<evidence type="ECO:0000313" key="2">
    <source>
        <dbReference type="Proteomes" id="UP001596105"/>
    </source>
</evidence>
<accession>A0ABW0LW11</accession>
<gene>
    <name evidence="1" type="ORF">ACFPPD_12330</name>
</gene>
<protein>
    <recommendedName>
        <fullName evidence="3">Glyoxalase/fosfomycin resistance/dioxygenase domain-containing protein</fullName>
    </recommendedName>
</protein>
<evidence type="ECO:0000313" key="1">
    <source>
        <dbReference type="EMBL" id="MFC5469511.1"/>
    </source>
</evidence>
<dbReference type="RefSeq" id="WP_378082374.1">
    <property type="nucleotide sequence ID" value="NZ_JBHSMH010000037.1"/>
</dbReference>
<sequence>MSQRPASKKSPEGYRPFIVPKALKIINGGISMNKPLQKDEGMKSASPIKNKVGSIFVPVRDIEQSRNWYCRILGLNEDDCGIISGHLCPLPMEGVGVILDTMPMWGGKEPAERLLSKRLLLCS</sequence>